<dbReference type="InterPro" id="IPR023058">
    <property type="entry name" value="PPIase_PpiC_CS"/>
</dbReference>
<keyword evidence="9" id="KW-1185">Reference proteome</keyword>
<dbReference type="RefSeq" id="WP_263124595.1">
    <property type="nucleotide sequence ID" value="NZ_CP106753.1"/>
</dbReference>
<dbReference type="GO" id="GO:0003755">
    <property type="term" value="F:peptidyl-prolyl cis-trans isomerase activity"/>
    <property type="evidence" value="ECO:0007669"/>
    <property type="project" value="UniProtKB-EC"/>
</dbReference>
<dbReference type="EMBL" id="CP106753">
    <property type="protein sequence ID" value="UXY15193.1"/>
    <property type="molecule type" value="Genomic_DNA"/>
</dbReference>
<evidence type="ECO:0000256" key="3">
    <source>
        <dbReference type="ARBA" id="ARBA00013194"/>
    </source>
</evidence>
<dbReference type="Gene3D" id="3.10.50.40">
    <property type="match status" value="1"/>
</dbReference>
<dbReference type="PROSITE" id="PS01096">
    <property type="entry name" value="PPIC_PPIASE_1"/>
    <property type="match status" value="1"/>
</dbReference>
<reference evidence="8" key="1">
    <citation type="submission" date="2022-10" db="EMBL/GenBank/DDBJ databases">
        <title>Chitiniphilus purpureus sp. nov., a novel chitin-degrading bacterium isolated from crawfish pond sediment.</title>
        <authorList>
            <person name="Li K."/>
        </authorList>
    </citation>
    <scope>NUCLEOTIDE SEQUENCE</scope>
    <source>
        <strain evidence="8">CD1</strain>
    </source>
</reference>
<evidence type="ECO:0000256" key="2">
    <source>
        <dbReference type="ARBA" id="ARBA00007656"/>
    </source>
</evidence>
<accession>A0ABY6DTK7</accession>
<dbReference type="PANTHER" id="PTHR47245">
    <property type="entry name" value="PEPTIDYLPROLYL ISOMERASE"/>
    <property type="match status" value="1"/>
</dbReference>
<evidence type="ECO:0000256" key="5">
    <source>
        <dbReference type="ARBA" id="ARBA00023235"/>
    </source>
</evidence>
<organism evidence="8 9">
    <name type="scientific">Chitiniphilus purpureus</name>
    <dbReference type="NCBI Taxonomy" id="2981137"/>
    <lineage>
        <taxon>Bacteria</taxon>
        <taxon>Pseudomonadati</taxon>
        <taxon>Pseudomonadota</taxon>
        <taxon>Betaproteobacteria</taxon>
        <taxon>Neisseriales</taxon>
        <taxon>Chitinibacteraceae</taxon>
        <taxon>Chitiniphilus</taxon>
    </lineage>
</organism>
<dbReference type="EC" id="5.2.1.8" evidence="3"/>
<dbReference type="InterPro" id="IPR046357">
    <property type="entry name" value="PPIase_dom_sf"/>
</dbReference>
<dbReference type="PANTHER" id="PTHR47245:SF2">
    <property type="entry name" value="PEPTIDYL-PROLYL CIS-TRANS ISOMERASE HP_0175-RELATED"/>
    <property type="match status" value="1"/>
</dbReference>
<evidence type="ECO:0000256" key="4">
    <source>
        <dbReference type="ARBA" id="ARBA00023110"/>
    </source>
</evidence>
<dbReference type="SUPFAM" id="SSF54534">
    <property type="entry name" value="FKBP-like"/>
    <property type="match status" value="1"/>
</dbReference>
<dbReference type="InterPro" id="IPR000297">
    <property type="entry name" value="PPIase_PpiC"/>
</dbReference>
<dbReference type="SUPFAM" id="SSF109998">
    <property type="entry name" value="Triger factor/SurA peptide-binding domain-like"/>
    <property type="match status" value="1"/>
</dbReference>
<comment type="catalytic activity">
    <reaction evidence="1">
        <text>[protein]-peptidylproline (omega=180) = [protein]-peptidylproline (omega=0)</text>
        <dbReference type="Rhea" id="RHEA:16237"/>
        <dbReference type="Rhea" id="RHEA-COMP:10747"/>
        <dbReference type="Rhea" id="RHEA-COMP:10748"/>
        <dbReference type="ChEBI" id="CHEBI:83833"/>
        <dbReference type="ChEBI" id="CHEBI:83834"/>
        <dbReference type="EC" id="5.2.1.8"/>
    </reaction>
</comment>
<dbReference type="Gene3D" id="1.10.8.1040">
    <property type="match status" value="1"/>
</dbReference>
<dbReference type="InterPro" id="IPR027304">
    <property type="entry name" value="Trigger_fact/SurA_dom_sf"/>
</dbReference>
<protein>
    <recommendedName>
        <fullName evidence="3">peptidylprolyl isomerase</fullName>
        <ecNumber evidence="3">5.2.1.8</ecNumber>
    </recommendedName>
</protein>
<evidence type="ECO:0000313" key="9">
    <source>
        <dbReference type="Proteomes" id="UP001061302"/>
    </source>
</evidence>
<evidence type="ECO:0000256" key="1">
    <source>
        <dbReference type="ARBA" id="ARBA00000971"/>
    </source>
</evidence>
<dbReference type="PROSITE" id="PS50198">
    <property type="entry name" value="PPIC_PPIASE_2"/>
    <property type="match status" value="1"/>
</dbReference>
<sequence>MAITVNGVEISEAKINAMLQEVEHHPNARDAVIQELILRELLVQEARKQGIQSTDSEAAIAELLDANVKISEPTEAQCRAFYDENPQSFMRGEQIEAAHILFAVEDATSAGLTRARAEGVLAQVKAEPYTFAAVAREQSACPSGKQGGELGRFGRGQMVPEFEAAAFALDEGQISPELVQTQFGYHIIKAGKRHPGEQVSYDEAHERLSAFLTELAGRNAMNDYLGRLVGTANIEGYTLQH</sequence>
<keyword evidence="4 6" id="KW-0697">Rotamase</keyword>
<evidence type="ECO:0000256" key="6">
    <source>
        <dbReference type="PROSITE-ProRule" id="PRU00278"/>
    </source>
</evidence>
<comment type="similarity">
    <text evidence="2">Belongs to the PpiC/parvulin rotamase family.</text>
</comment>
<proteinExistence type="inferred from homology"/>
<evidence type="ECO:0000259" key="7">
    <source>
        <dbReference type="PROSITE" id="PS50198"/>
    </source>
</evidence>
<evidence type="ECO:0000313" key="8">
    <source>
        <dbReference type="EMBL" id="UXY15193.1"/>
    </source>
</evidence>
<gene>
    <name evidence="8" type="ORF">N8I74_18055</name>
</gene>
<dbReference type="InterPro" id="IPR050245">
    <property type="entry name" value="PrsA_foldase"/>
</dbReference>
<feature type="domain" description="PpiC" evidence="7">
    <location>
        <begin position="92"/>
        <end position="192"/>
    </location>
</feature>
<dbReference type="Proteomes" id="UP001061302">
    <property type="component" value="Chromosome"/>
</dbReference>
<keyword evidence="5 6" id="KW-0413">Isomerase</keyword>
<name>A0ABY6DTK7_9NEIS</name>
<dbReference type="Pfam" id="PF00639">
    <property type="entry name" value="Rotamase"/>
    <property type="match status" value="1"/>
</dbReference>